<reference evidence="2 3" key="1">
    <citation type="submission" date="2015-09" db="EMBL/GenBank/DDBJ databases">
        <title>Trachymyrmex zeteki WGS genome.</title>
        <authorList>
            <person name="Nygaard S."/>
            <person name="Hu H."/>
            <person name="Boomsma J."/>
            <person name="Zhang G."/>
        </authorList>
    </citation>
    <scope>NUCLEOTIDE SEQUENCE [LARGE SCALE GENOMIC DNA]</scope>
    <source>
        <strain evidence="2">Tzet28-1</strain>
        <tissue evidence="2">Whole body</tissue>
    </source>
</reference>
<accession>A0A151WJP4</accession>
<feature type="compositionally biased region" description="Basic residues" evidence="1">
    <location>
        <begin position="52"/>
        <end position="61"/>
    </location>
</feature>
<organism evidence="2 3">
    <name type="scientific">Mycetomoellerius zeteki</name>
    <dbReference type="NCBI Taxonomy" id="64791"/>
    <lineage>
        <taxon>Eukaryota</taxon>
        <taxon>Metazoa</taxon>
        <taxon>Ecdysozoa</taxon>
        <taxon>Arthropoda</taxon>
        <taxon>Hexapoda</taxon>
        <taxon>Insecta</taxon>
        <taxon>Pterygota</taxon>
        <taxon>Neoptera</taxon>
        <taxon>Endopterygota</taxon>
        <taxon>Hymenoptera</taxon>
        <taxon>Apocrita</taxon>
        <taxon>Aculeata</taxon>
        <taxon>Formicoidea</taxon>
        <taxon>Formicidae</taxon>
        <taxon>Myrmicinae</taxon>
        <taxon>Mycetomoellerius</taxon>
    </lineage>
</organism>
<dbReference type="AlphaFoldDB" id="A0A151WJP4"/>
<evidence type="ECO:0000313" key="3">
    <source>
        <dbReference type="Proteomes" id="UP000075809"/>
    </source>
</evidence>
<protein>
    <submittedName>
        <fullName evidence="2">Uncharacterized protein</fullName>
    </submittedName>
</protein>
<dbReference type="EMBL" id="KQ983039">
    <property type="protein sequence ID" value="KYQ48037.1"/>
    <property type="molecule type" value="Genomic_DNA"/>
</dbReference>
<evidence type="ECO:0000313" key="2">
    <source>
        <dbReference type="EMBL" id="KYQ48037.1"/>
    </source>
</evidence>
<feature type="region of interest" description="Disordered" evidence="1">
    <location>
        <begin position="1"/>
        <end position="78"/>
    </location>
</feature>
<gene>
    <name evidence="2" type="ORF">ALC60_12997</name>
</gene>
<dbReference type="Proteomes" id="UP000075809">
    <property type="component" value="Unassembled WGS sequence"/>
</dbReference>
<sequence>MPRGPSDSPRRTTPTKKRRGREVDPPIAQPRTRPRAETAVSNYGDRCPSLGRRAKTNKRVPPRAPTAVNEREDSGSAEARIHACPARVSRGAPFRVAIVVRRPVAFTLSAKKSEDEARTSKHVFRWCIRHHKTGAL</sequence>
<evidence type="ECO:0000256" key="1">
    <source>
        <dbReference type="SAM" id="MobiDB-lite"/>
    </source>
</evidence>
<name>A0A151WJP4_9HYME</name>
<proteinExistence type="predicted"/>
<keyword evidence="3" id="KW-1185">Reference proteome</keyword>